<dbReference type="SUPFAM" id="SSF55874">
    <property type="entry name" value="ATPase domain of HSP90 chaperone/DNA topoisomerase II/histidine kinase"/>
    <property type="match status" value="1"/>
</dbReference>
<dbReference type="EC" id="2.7.13.3" evidence="4"/>
<dbReference type="InterPro" id="IPR036097">
    <property type="entry name" value="HisK_dim/P_sf"/>
</dbReference>
<dbReference type="FunFam" id="3.30.565.10:FF:000006">
    <property type="entry name" value="Sensor histidine kinase WalK"/>
    <property type="match status" value="1"/>
</dbReference>
<dbReference type="SMART" id="SM00387">
    <property type="entry name" value="HATPase_c"/>
    <property type="match status" value="1"/>
</dbReference>
<keyword evidence="8 14" id="KW-0418">Kinase</keyword>
<dbReference type="CDD" id="cd06225">
    <property type="entry name" value="HAMP"/>
    <property type="match status" value="1"/>
</dbReference>
<evidence type="ECO:0000256" key="13">
    <source>
        <dbReference type="SAM" id="Phobius"/>
    </source>
</evidence>
<dbReference type="RefSeq" id="WP_091802701.1">
    <property type="nucleotide sequence ID" value="NZ_CP016353.1"/>
</dbReference>
<dbReference type="Proteomes" id="UP000199494">
    <property type="component" value="Unassembled WGS sequence"/>
</dbReference>
<dbReference type="InterPro" id="IPR036890">
    <property type="entry name" value="HATPase_C_sf"/>
</dbReference>
<dbReference type="GO" id="GO:0005886">
    <property type="term" value="C:plasma membrane"/>
    <property type="evidence" value="ECO:0007669"/>
    <property type="project" value="UniProtKB-SubCell"/>
</dbReference>
<dbReference type="Pfam" id="PF02518">
    <property type="entry name" value="HATPase_c"/>
    <property type="match status" value="1"/>
</dbReference>
<dbReference type="PRINTS" id="PR00344">
    <property type="entry name" value="BCTRLSENSOR"/>
</dbReference>
<accession>A0A222VX05</accession>
<dbReference type="Gene3D" id="3.30.565.10">
    <property type="entry name" value="Histidine kinase-like ATPase, C-terminal domain"/>
    <property type="match status" value="1"/>
</dbReference>
<dbReference type="SMART" id="SM00304">
    <property type="entry name" value="HAMP"/>
    <property type="match status" value="1"/>
</dbReference>
<evidence type="ECO:0000256" key="4">
    <source>
        <dbReference type="ARBA" id="ARBA00012438"/>
    </source>
</evidence>
<feature type="region of interest" description="Disordered" evidence="12">
    <location>
        <begin position="57"/>
        <end position="79"/>
    </location>
</feature>
<dbReference type="InterPro" id="IPR005467">
    <property type="entry name" value="His_kinase_dom"/>
</dbReference>
<dbReference type="InterPro" id="IPR003594">
    <property type="entry name" value="HATPase_dom"/>
</dbReference>
<sequence length="494" mass="52434">MCSSPRADRRGQSLRATLLVRLVALFAAVCLLIGVVTEVALRAFLVDKLDEQLVAASGRAHGNPGPPKDPPPQQYSLRDPIEMPGLGVGTFIAVLDGTDIVSAERLAGPDAARQELPESQYQVLRDLPSDGKPYSRTLGDFGDYRMAAVRTEAGTVIVTGLPLSEVDDTLWSAGLILGGVALGGIVVTGLIGAVTIRRTLRPLDRLAATASRVTELPLDKGEVALSVRVPGRDTDTRTEVGKVGMALNRMLGHVASALDARQRSESRVRRFVADASHELRTPLAAIRGYAELVARHGDTVPRDIRFAMGRVESESRRMTNLVEELLLLARLDAGRPLASEQVDLSRLVADAVADAHVAGPEHTWVLDAPAEPVTISGDAEQLQQVVLNLLGNARSHTPDGTTVVIELASEPEHVVLKVRDDGPGIPAELLPEVFERFARGDSSRSRTAGGTGLGLAIVAAVVAAHHGTVRVESTEETTEFAVGLPSWPPADGVA</sequence>
<evidence type="ECO:0000313" key="14">
    <source>
        <dbReference type="EMBL" id="SDC83151.1"/>
    </source>
</evidence>
<evidence type="ECO:0000256" key="1">
    <source>
        <dbReference type="ARBA" id="ARBA00000085"/>
    </source>
</evidence>
<evidence type="ECO:0000256" key="7">
    <source>
        <dbReference type="ARBA" id="ARBA00022692"/>
    </source>
</evidence>
<feature type="transmembrane region" description="Helical" evidence="13">
    <location>
        <begin position="170"/>
        <end position="196"/>
    </location>
</feature>
<dbReference type="SMART" id="SM00388">
    <property type="entry name" value="HisKA"/>
    <property type="match status" value="1"/>
</dbReference>
<dbReference type="PROSITE" id="PS50109">
    <property type="entry name" value="HIS_KIN"/>
    <property type="match status" value="1"/>
</dbReference>
<evidence type="ECO:0000256" key="2">
    <source>
        <dbReference type="ARBA" id="ARBA00001968"/>
    </source>
</evidence>
<dbReference type="InterPro" id="IPR003660">
    <property type="entry name" value="HAMP_dom"/>
</dbReference>
<keyword evidence="15" id="KW-1185">Reference proteome</keyword>
<organism evidence="14 15">
    <name type="scientific">Prauserella marina</name>
    <dbReference type="NCBI Taxonomy" id="530584"/>
    <lineage>
        <taxon>Bacteria</taxon>
        <taxon>Bacillati</taxon>
        <taxon>Actinomycetota</taxon>
        <taxon>Actinomycetes</taxon>
        <taxon>Pseudonocardiales</taxon>
        <taxon>Pseudonocardiaceae</taxon>
        <taxon>Prauserella</taxon>
    </lineage>
</organism>
<keyword evidence="5" id="KW-0597">Phosphoprotein</keyword>
<gene>
    <name evidence="14" type="ORF">SAMN05421630_10440</name>
</gene>
<evidence type="ECO:0000256" key="9">
    <source>
        <dbReference type="ARBA" id="ARBA00022989"/>
    </source>
</evidence>
<keyword evidence="6" id="KW-0808">Transferase</keyword>
<dbReference type="KEGG" id="pmad:BAY61_29475"/>
<keyword evidence="10" id="KW-0902">Two-component regulatory system</keyword>
<dbReference type="Gene3D" id="1.10.287.130">
    <property type="match status" value="1"/>
</dbReference>
<dbReference type="OrthoDB" id="9786919at2"/>
<keyword evidence="11 13" id="KW-0472">Membrane</keyword>
<dbReference type="InterPro" id="IPR050428">
    <property type="entry name" value="TCS_sensor_his_kinase"/>
</dbReference>
<dbReference type="CDD" id="cd00082">
    <property type="entry name" value="HisKA"/>
    <property type="match status" value="1"/>
</dbReference>
<dbReference type="Pfam" id="PF00672">
    <property type="entry name" value="HAMP"/>
    <property type="match status" value="1"/>
</dbReference>
<comment type="catalytic activity">
    <reaction evidence="1">
        <text>ATP + protein L-histidine = ADP + protein N-phospho-L-histidine.</text>
        <dbReference type="EC" id="2.7.13.3"/>
    </reaction>
</comment>
<dbReference type="Gene3D" id="6.10.340.10">
    <property type="match status" value="1"/>
</dbReference>
<dbReference type="STRING" id="530584.SAMN05421630_10440"/>
<feature type="transmembrane region" description="Helical" evidence="13">
    <location>
        <begin position="18"/>
        <end position="41"/>
    </location>
</feature>
<evidence type="ECO:0000256" key="11">
    <source>
        <dbReference type="ARBA" id="ARBA00023136"/>
    </source>
</evidence>
<protein>
    <recommendedName>
        <fullName evidence="4">histidine kinase</fullName>
        <ecNumber evidence="4">2.7.13.3</ecNumber>
    </recommendedName>
</protein>
<evidence type="ECO:0000256" key="3">
    <source>
        <dbReference type="ARBA" id="ARBA00004236"/>
    </source>
</evidence>
<dbReference type="PANTHER" id="PTHR45436:SF5">
    <property type="entry name" value="SENSOR HISTIDINE KINASE TRCS"/>
    <property type="match status" value="1"/>
</dbReference>
<feature type="compositionally biased region" description="Pro residues" evidence="12">
    <location>
        <begin position="64"/>
        <end position="73"/>
    </location>
</feature>
<evidence type="ECO:0000256" key="10">
    <source>
        <dbReference type="ARBA" id="ARBA00023012"/>
    </source>
</evidence>
<dbReference type="Pfam" id="PF00512">
    <property type="entry name" value="HisKA"/>
    <property type="match status" value="1"/>
</dbReference>
<dbReference type="GO" id="GO:0000155">
    <property type="term" value="F:phosphorelay sensor kinase activity"/>
    <property type="evidence" value="ECO:0007669"/>
    <property type="project" value="InterPro"/>
</dbReference>
<name>A0A222VX05_9PSEU</name>
<comment type="subcellular location">
    <subcellularLocation>
        <location evidence="3">Cell membrane</location>
    </subcellularLocation>
</comment>
<evidence type="ECO:0000256" key="5">
    <source>
        <dbReference type="ARBA" id="ARBA00022553"/>
    </source>
</evidence>
<dbReference type="CDD" id="cd00075">
    <property type="entry name" value="HATPase"/>
    <property type="match status" value="1"/>
</dbReference>
<keyword evidence="9 13" id="KW-1133">Transmembrane helix</keyword>
<comment type="cofactor">
    <cofactor evidence="2">
        <name>a divalent metal cation</name>
        <dbReference type="ChEBI" id="CHEBI:60240"/>
    </cofactor>
</comment>
<dbReference type="PANTHER" id="PTHR45436">
    <property type="entry name" value="SENSOR HISTIDINE KINASE YKOH"/>
    <property type="match status" value="1"/>
</dbReference>
<dbReference type="PROSITE" id="PS50885">
    <property type="entry name" value="HAMP"/>
    <property type="match status" value="1"/>
</dbReference>
<dbReference type="AlphaFoldDB" id="A0A222VX05"/>
<dbReference type="FunFam" id="1.10.287.130:FF:000001">
    <property type="entry name" value="Two-component sensor histidine kinase"/>
    <property type="match status" value="1"/>
</dbReference>
<evidence type="ECO:0000256" key="8">
    <source>
        <dbReference type="ARBA" id="ARBA00022777"/>
    </source>
</evidence>
<keyword evidence="7 13" id="KW-0812">Transmembrane</keyword>
<evidence type="ECO:0000313" key="15">
    <source>
        <dbReference type="Proteomes" id="UP000199494"/>
    </source>
</evidence>
<dbReference type="InterPro" id="IPR003661">
    <property type="entry name" value="HisK_dim/P_dom"/>
</dbReference>
<proteinExistence type="predicted"/>
<evidence type="ECO:0000256" key="12">
    <source>
        <dbReference type="SAM" id="MobiDB-lite"/>
    </source>
</evidence>
<reference evidence="14 15" key="1">
    <citation type="submission" date="2016-10" db="EMBL/GenBank/DDBJ databases">
        <authorList>
            <person name="de Groot N.N."/>
        </authorList>
    </citation>
    <scope>NUCLEOTIDE SEQUENCE [LARGE SCALE GENOMIC DNA]</scope>
    <source>
        <strain evidence="14 15">CGMCC 4.5506</strain>
    </source>
</reference>
<dbReference type="GO" id="GO:0005509">
    <property type="term" value="F:calcium ion binding"/>
    <property type="evidence" value="ECO:0007669"/>
    <property type="project" value="UniProtKB-ARBA"/>
</dbReference>
<evidence type="ECO:0000256" key="6">
    <source>
        <dbReference type="ARBA" id="ARBA00022679"/>
    </source>
</evidence>
<dbReference type="InterPro" id="IPR004358">
    <property type="entry name" value="Sig_transdc_His_kin-like_C"/>
</dbReference>
<dbReference type="SUPFAM" id="SSF47384">
    <property type="entry name" value="Homodimeric domain of signal transducing histidine kinase"/>
    <property type="match status" value="1"/>
</dbReference>
<dbReference type="EMBL" id="FMZE01000004">
    <property type="protein sequence ID" value="SDC83151.1"/>
    <property type="molecule type" value="Genomic_DNA"/>
</dbReference>